<feature type="region of interest" description="Disordered" evidence="6">
    <location>
        <begin position="410"/>
        <end position="539"/>
    </location>
</feature>
<feature type="region of interest" description="Disordered" evidence="6">
    <location>
        <begin position="372"/>
        <end position="396"/>
    </location>
</feature>
<dbReference type="Gene3D" id="1.10.10.10">
    <property type="entry name" value="Winged helix-like DNA-binding domain superfamily/Winged helix DNA-binding domain"/>
    <property type="match status" value="1"/>
</dbReference>
<dbReference type="SUPFAM" id="SSF158702">
    <property type="entry name" value="Sec63 N-terminal domain-like"/>
    <property type="match status" value="1"/>
</dbReference>
<dbReference type="EMBL" id="JALLBG020000177">
    <property type="protein sequence ID" value="KAL3760648.1"/>
    <property type="molecule type" value="Genomic_DNA"/>
</dbReference>
<feature type="compositionally biased region" description="Basic and acidic residues" evidence="6">
    <location>
        <begin position="240"/>
        <end position="250"/>
    </location>
</feature>
<evidence type="ECO:0000259" key="8">
    <source>
        <dbReference type="PROSITE" id="PS51194"/>
    </source>
</evidence>
<dbReference type="GO" id="GO:0043138">
    <property type="term" value="F:3'-5' DNA helicase activity"/>
    <property type="evidence" value="ECO:0007669"/>
    <property type="project" value="UniProtKB-EC"/>
</dbReference>
<feature type="compositionally biased region" description="Pro residues" evidence="6">
    <location>
        <begin position="433"/>
        <end position="445"/>
    </location>
</feature>
<dbReference type="GO" id="GO:0016787">
    <property type="term" value="F:hydrolase activity"/>
    <property type="evidence" value="ECO:0007669"/>
    <property type="project" value="UniProtKB-KW"/>
</dbReference>
<dbReference type="InterPro" id="IPR011545">
    <property type="entry name" value="DEAD/DEAH_box_helicase_dom"/>
</dbReference>
<dbReference type="SUPFAM" id="SSF52540">
    <property type="entry name" value="P-loop containing nucleoside triphosphate hydrolases"/>
    <property type="match status" value="1"/>
</dbReference>
<feature type="region of interest" description="Disordered" evidence="6">
    <location>
        <begin position="148"/>
        <end position="254"/>
    </location>
</feature>
<dbReference type="PROSITE" id="PS51192">
    <property type="entry name" value="HELICASE_ATP_BIND_1"/>
    <property type="match status" value="1"/>
</dbReference>
<dbReference type="EC" id="5.6.2.4" evidence="4"/>
<evidence type="ECO:0000256" key="5">
    <source>
        <dbReference type="ARBA" id="ARBA00048988"/>
    </source>
</evidence>
<dbReference type="Pfam" id="PF00271">
    <property type="entry name" value="Helicase_C"/>
    <property type="match status" value="1"/>
</dbReference>
<dbReference type="Gene3D" id="1.10.150.20">
    <property type="entry name" value="5' to 3' exonuclease, C-terminal subdomain"/>
    <property type="match status" value="1"/>
</dbReference>
<dbReference type="Gene3D" id="1.10.3380.10">
    <property type="entry name" value="Sec63 N-terminal domain-like domain"/>
    <property type="match status" value="1"/>
</dbReference>
<feature type="domain" description="Helicase C-terminal" evidence="8">
    <location>
        <begin position="880"/>
        <end position="1087"/>
    </location>
</feature>
<evidence type="ECO:0000313" key="10">
    <source>
        <dbReference type="Proteomes" id="UP001530293"/>
    </source>
</evidence>
<comment type="catalytic activity">
    <reaction evidence="3">
        <text>Couples ATP hydrolysis with the unwinding of duplex DNA by translocating in the 3'-5' direction.</text>
        <dbReference type="EC" id="5.6.2.4"/>
    </reaction>
</comment>
<feature type="compositionally biased region" description="Low complexity" evidence="6">
    <location>
        <begin position="58"/>
        <end position="71"/>
    </location>
</feature>
<dbReference type="GO" id="GO:0005524">
    <property type="term" value="F:ATP binding"/>
    <property type="evidence" value="ECO:0007669"/>
    <property type="project" value="UniProtKB-KW"/>
</dbReference>
<evidence type="ECO:0000256" key="6">
    <source>
        <dbReference type="SAM" id="MobiDB-lite"/>
    </source>
</evidence>
<dbReference type="Pfam" id="PF23445">
    <property type="entry name" value="WHD_SNRNP200"/>
    <property type="match status" value="1"/>
</dbReference>
<feature type="domain" description="Helicase ATP-binding" evidence="7">
    <location>
        <begin position="634"/>
        <end position="851"/>
    </location>
</feature>
<evidence type="ECO:0000256" key="3">
    <source>
        <dbReference type="ARBA" id="ARBA00034617"/>
    </source>
</evidence>
<proteinExistence type="predicted"/>
<dbReference type="PANTHER" id="PTHR47835">
    <property type="entry name" value="HFM1, ATP DEPENDENT DNA HELICASE HOMOLOG"/>
    <property type="match status" value="1"/>
</dbReference>
<protein>
    <recommendedName>
        <fullName evidence="4">DNA 3'-5' helicase</fullName>
        <ecNumber evidence="4">5.6.2.4</ecNumber>
    </recommendedName>
</protein>
<feature type="non-terminal residue" evidence="9">
    <location>
        <position position="1323"/>
    </location>
</feature>
<dbReference type="PROSITE" id="PS51194">
    <property type="entry name" value="HELICASE_CTER"/>
    <property type="match status" value="1"/>
</dbReference>
<accession>A0ABD3MA47</accession>
<comment type="caution">
    <text evidence="9">The sequence shown here is derived from an EMBL/GenBank/DDBJ whole genome shotgun (WGS) entry which is preliminary data.</text>
</comment>
<dbReference type="SMART" id="SM00487">
    <property type="entry name" value="DEXDc"/>
    <property type="match status" value="1"/>
</dbReference>
<evidence type="ECO:0000256" key="1">
    <source>
        <dbReference type="ARBA" id="ARBA00022741"/>
    </source>
</evidence>
<sequence length="1323" mass="143752">MTNKAILDYDDDFDELFFKVGNNPDSATAANASKLSATAAMTTAAMTTTTTKTDDDAASIASSSSSASTSAEDYDDDSSGLSVSSSSSSSDNDSVGNSINDNKNKMRYRTDNDNDGKENRMPPPIIAAAKATKAANASVLGRTSSTTIATTTAGTGRLTSSGGNNNNSNALNTAAASSSSPANTNLNNKESDEEKNDDDDLNLVEIFSRSSPMQSASVKNRQWTQGTTTTCFDDNDDDDDGRRQEEEQQQKPHGVIENVKQQHDYLLDSLDNDALAELDENDDDSIHEKKSGGRGGDGVVELVGCRSTKTAMSGTASRRQIDYGEEVTSNILRNNFTITYNCEKKECAIADDDLLDFSDDDDNFVDNSALRKKTRSSNDDDCQQRDDNDKSNADGVMMKSVGTDVNVASVMAEPCPGSPTSSLDTPREMESPTPSPPIPPPPPAAASPRRSMTTTTKKTSTLQENNTLNLTIRTVKPGTNPYQSKKVPTRQENHSPSTQTDRLIDIPDEHSLESPRALLPRRSNINNSTYPVPNNSSTKDATTTRVVALPDIGLSPDVQLSELHRFGIDHSHIAPPPYAHRPDPIIHKFNSQNRPPHSRRNIAVDKVFSHPVLKLWKMSNKFHSFNHLQSEMVNVLANSDDNVIVSAPTGAGKTVLFEMAMARLLASNIQQRGGGGGTVSKSQHILYLAPNKALCEEQQLDWSKRLADFDRNIVCTTITGGPNASSTTSYTDIASSHVIITTTEKWDSITRRWNEQFVLLSSIKLVLVDEVHMIGEPERGGCLESVLCRMKTIQRVARAKMLTSLEIASSSYKHTTPSALASKMRIVAVSATLPNTGHLASFVESGEAYSFDQSYRPVPLNVFVQACGHIGSNRYLFDKSLNQHVPSILKRFSSGRPAIVFCHSKKETEDLAGELTKSYANPSMLNESALANFSGMTETSSLHQCIRKGIAFHHAGLDASDRRLVEQAFGSGSISCLCATSTLAVGVNLPSHLVVVKGTSAYRGASEGHQAIDTGTLLQMIGRAGRPGFDTSGTAVIMTDTLSKTRFENMPQGLKVVESHLMDGNRLTEVLNIEISQGVITSEEDAVNWVKGTFLHRRLQSHPLFYGFNGSGDDALHSFILGKCADSIDKLRKIRAIQVKDDDATFAPTPGCHVMSRNFIDFETMKDIIKLPHNSESLNEAYKRIKYKLEGPQSKIRIQTPAEKTFVMLQAAIGRHYFDDFALRQQLTNIIDGASSLFSCLWGENDGVLNQIHGVTEEIAAKLKGSGISTFADVLRSSSEDIVNACNVSATFADSLRDAASTILQRTLKLSACFVDVDGKLSL</sequence>
<evidence type="ECO:0000259" key="7">
    <source>
        <dbReference type="PROSITE" id="PS51192"/>
    </source>
</evidence>
<dbReference type="InterPro" id="IPR027417">
    <property type="entry name" value="P-loop_NTPase"/>
</dbReference>
<feature type="compositionally biased region" description="Polar residues" evidence="6">
    <location>
        <begin position="462"/>
        <end position="472"/>
    </location>
</feature>
<keyword evidence="1" id="KW-0547">Nucleotide-binding</keyword>
<keyword evidence="2" id="KW-0067">ATP-binding</keyword>
<feature type="compositionally biased region" description="Low complexity" evidence="6">
    <location>
        <begin position="79"/>
        <end position="101"/>
    </location>
</feature>
<dbReference type="InterPro" id="IPR014001">
    <property type="entry name" value="Helicase_ATP-bd"/>
</dbReference>
<feature type="compositionally biased region" description="Low complexity" evidence="6">
    <location>
        <begin position="148"/>
        <end position="188"/>
    </location>
</feature>
<feature type="compositionally biased region" description="Basic and acidic residues" evidence="6">
    <location>
        <begin position="376"/>
        <end position="392"/>
    </location>
</feature>
<feature type="compositionally biased region" description="Polar residues" evidence="6">
    <location>
        <begin position="208"/>
        <end position="232"/>
    </location>
</feature>
<evidence type="ECO:0000313" key="9">
    <source>
        <dbReference type="EMBL" id="KAL3760648.1"/>
    </source>
</evidence>
<dbReference type="InterPro" id="IPR036388">
    <property type="entry name" value="WH-like_DNA-bd_sf"/>
</dbReference>
<dbReference type="InterPro" id="IPR057842">
    <property type="entry name" value="WH_MER3"/>
</dbReference>
<evidence type="ECO:0000256" key="2">
    <source>
        <dbReference type="ARBA" id="ARBA00022840"/>
    </source>
</evidence>
<comment type="catalytic activity">
    <reaction evidence="5">
        <text>ATP + H2O = ADP + phosphate + H(+)</text>
        <dbReference type="Rhea" id="RHEA:13065"/>
        <dbReference type="ChEBI" id="CHEBI:15377"/>
        <dbReference type="ChEBI" id="CHEBI:15378"/>
        <dbReference type="ChEBI" id="CHEBI:30616"/>
        <dbReference type="ChEBI" id="CHEBI:43474"/>
        <dbReference type="ChEBI" id="CHEBI:456216"/>
        <dbReference type="EC" id="5.6.2.4"/>
    </reaction>
</comment>
<reference evidence="9 10" key="1">
    <citation type="submission" date="2024-10" db="EMBL/GenBank/DDBJ databases">
        <title>Updated reference genomes for cyclostephanoid diatoms.</title>
        <authorList>
            <person name="Roberts W.R."/>
            <person name="Alverson A.J."/>
        </authorList>
    </citation>
    <scope>NUCLEOTIDE SEQUENCE [LARGE SCALE GENOMIC DNA]</scope>
    <source>
        <strain evidence="9 10">AJA232-27</strain>
    </source>
</reference>
<dbReference type="PANTHER" id="PTHR47835:SF3">
    <property type="entry name" value="HELICASE FOR MEIOSIS 1"/>
    <property type="match status" value="1"/>
</dbReference>
<dbReference type="Pfam" id="PF00270">
    <property type="entry name" value="DEAD"/>
    <property type="match status" value="1"/>
</dbReference>
<dbReference type="Gene3D" id="3.40.50.300">
    <property type="entry name" value="P-loop containing nucleotide triphosphate hydrolases"/>
    <property type="match status" value="2"/>
</dbReference>
<feature type="compositionally biased region" description="Polar residues" evidence="6">
    <location>
        <begin position="523"/>
        <end position="539"/>
    </location>
</feature>
<organism evidence="9 10">
    <name type="scientific">Discostella pseudostelligera</name>
    <dbReference type="NCBI Taxonomy" id="259834"/>
    <lineage>
        <taxon>Eukaryota</taxon>
        <taxon>Sar</taxon>
        <taxon>Stramenopiles</taxon>
        <taxon>Ochrophyta</taxon>
        <taxon>Bacillariophyta</taxon>
        <taxon>Coscinodiscophyceae</taxon>
        <taxon>Thalassiosirophycidae</taxon>
        <taxon>Stephanodiscales</taxon>
        <taxon>Stephanodiscaceae</taxon>
        <taxon>Discostella</taxon>
    </lineage>
</organism>
<dbReference type="Proteomes" id="UP001530293">
    <property type="component" value="Unassembled WGS sequence"/>
</dbReference>
<dbReference type="CDD" id="cd18795">
    <property type="entry name" value="SF2_C_Ski2"/>
    <property type="match status" value="1"/>
</dbReference>
<evidence type="ECO:0000256" key="4">
    <source>
        <dbReference type="ARBA" id="ARBA00034808"/>
    </source>
</evidence>
<dbReference type="SMART" id="SM00490">
    <property type="entry name" value="HELICc"/>
    <property type="match status" value="1"/>
</dbReference>
<dbReference type="InterPro" id="IPR001650">
    <property type="entry name" value="Helicase_C-like"/>
</dbReference>
<gene>
    <name evidence="9" type="ORF">ACHAWU_009257</name>
</gene>
<feature type="compositionally biased region" description="Basic and acidic residues" evidence="6">
    <location>
        <begin position="102"/>
        <end position="120"/>
    </location>
</feature>
<feature type="region of interest" description="Disordered" evidence="6">
    <location>
        <begin position="49"/>
        <end position="122"/>
    </location>
</feature>
<feature type="compositionally biased region" description="Basic and acidic residues" evidence="6">
    <location>
        <begin position="502"/>
        <end position="513"/>
    </location>
</feature>
<keyword evidence="10" id="KW-1185">Reference proteome</keyword>
<feature type="compositionally biased region" description="Acidic residues" evidence="6">
    <location>
        <begin position="191"/>
        <end position="202"/>
    </location>
</feature>
<dbReference type="InterPro" id="IPR052247">
    <property type="entry name" value="Meiotic_Crossover_Helicase"/>
</dbReference>
<name>A0ABD3MA47_9STRA</name>